<evidence type="ECO:0008006" key="5">
    <source>
        <dbReference type="Google" id="ProtNLM"/>
    </source>
</evidence>
<evidence type="ECO:0000256" key="2">
    <source>
        <dbReference type="SAM" id="Phobius"/>
    </source>
</evidence>
<dbReference type="RefSeq" id="WP_130455208.1">
    <property type="nucleotide sequence ID" value="NZ_QYAG01000003.1"/>
</dbReference>
<gene>
    <name evidence="3" type="ORF">EV139_2835</name>
</gene>
<keyword evidence="2" id="KW-0472">Membrane</keyword>
<dbReference type="AlphaFoldDB" id="A0A4Q7TKF1"/>
<proteinExistence type="predicted"/>
<organism evidence="3 4">
    <name type="scientific">Leucobacter luti</name>
    <dbReference type="NCBI Taxonomy" id="340320"/>
    <lineage>
        <taxon>Bacteria</taxon>
        <taxon>Bacillati</taxon>
        <taxon>Actinomycetota</taxon>
        <taxon>Actinomycetes</taxon>
        <taxon>Micrococcales</taxon>
        <taxon>Microbacteriaceae</taxon>
        <taxon>Leucobacter</taxon>
    </lineage>
</organism>
<keyword evidence="2" id="KW-1133">Transmembrane helix</keyword>
<feature type="region of interest" description="Disordered" evidence="1">
    <location>
        <begin position="1"/>
        <end position="32"/>
    </location>
</feature>
<dbReference type="Proteomes" id="UP000291832">
    <property type="component" value="Unassembled WGS sequence"/>
</dbReference>
<dbReference type="EMBL" id="SHKI01000007">
    <property type="protein sequence ID" value="RZT61086.1"/>
    <property type="molecule type" value="Genomic_DNA"/>
</dbReference>
<dbReference type="OrthoDB" id="5071215at2"/>
<feature type="transmembrane region" description="Helical" evidence="2">
    <location>
        <begin position="583"/>
        <end position="602"/>
    </location>
</feature>
<evidence type="ECO:0000256" key="1">
    <source>
        <dbReference type="SAM" id="MobiDB-lite"/>
    </source>
</evidence>
<feature type="compositionally biased region" description="Low complexity" evidence="1">
    <location>
        <begin position="556"/>
        <end position="577"/>
    </location>
</feature>
<feature type="region of interest" description="Disordered" evidence="1">
    <location>
        <begin position="528"/>
        <end position="577"/>
    </location>
</feature>
<accession>A0A4Q7TKF1</accession>
<evidence type="ECO:0000313" key="4">
    <source>
        <dbReference type="Proteomes" id="UP000291832"/>
    </source>
</evidence>
<sequence>MDTRHPFPEPRSAPGLPRVRRPRPRGGPGLPRRAARTLAAVTATLVVASGLAVVPGTAPARAAGAPTIVGTVTVGGQLSLAEGTSALAPEALQTPATALPVGGSGAWEVGAANTFEEASGSFAYRIFEHGARTAYSVQGEARRLGAGIADTGSCTILRDNAAGVPAVIDQAEDSPYQCTYAGGLPGPAGDVFRPSFTVQPLVWATARAVFAPGTVHGTALSLSEGRFESNNEEFLVNGARQAQPAPLDTVAAGGTSRFDAFLRNAEGNDLNGWARGDFTYRIVEDGVPTPFWIQGHVTNWRGATFEHDGSCTVYQGNPLPTGGETTGVEVDFAPYTCEGIGENLDGRGDWQVTFDVEPLAYTSVSGAQATDLLKSGCADTSSRCIYFPKSIEPITKGDPILIGSEQNLGEEGNDTVTYEYHDERAIYNSFSVSMSWEGKSNFLIESLKTTLEISYEFQIRNTTGHLWSYELEVPPRSRMSAWLTPAYHRITGDFFFEVDGKYFRAKDTWVDVPDSTTPGDVEKRITPITAVSELPPTPSPTPDDEPAPGNGAPQSGPGTPEAAPTAGAADQALARTGAAGSGAAVALGALGALLLGAGLLLARRFRATRP</sequence>
<comment type="caution">
    <text evidence="3">The sequence shown here is derived from an EMBL/GenBank/DDBJ whole genome shotgun (WGS) entry which is preliminary data.</text>
</comment>
<protein>
    <recommendedName>
        <fullName evidence="5">Gram-positive cocci surface proteins LPxTG domain-containing protein</fullName>
    </recommendedName>
</protein>
<keyword evidence="2" id="KW-0812">Transmembrane</keyword>
<keyword evidence="4" id="KW-1185">Reference proteome</keyword>
<evidence type="ECO:0000313" key="3">
    <source>
        <dbReference type="EMBL" id="RZT61086.1"/>
    </source>
</evidence>
<name>A0A4Q7TKF1_9MICO</name>
<reference evidence="3 4" key="1">
    <citation type="journal article" date="2015" name="Stand. Genomic Sci.">
        <title>Genomic Encyclopedia of Bacterial and Archaeal Type Strains, Phase III: the genomes of soil and plant-associated and newly described type strains.</title>
        <authorList>
            <person name="Whitman W.B."/>
            <person name="Woyke T."/>
            <person name="Klenk H.P."/>
            <person name="Zhou Y."/>
            <person name="Lilburn T.G."/>
            <person name="Beck B.J."/>
            <person name="De Vos P."/>
            <person name="Vandamme P."/>
            <person name="Eisen J.A."/>
            <person name="Garrity G."/>
            <person name="Hugenholtz P."/>
            <person name="Kyrpides N.C."/>
        </authorList>
    </citation>
    <scope>NUCLEOTIDE SEQUENCE [LARGE SCALE GENOMIC DNA]</scope>
    <source>
        <strain evidence="3 4">RF6</strain>
    </source>
</reference>